<protein>
    <submittedName>
        <fullName evidence="2">Uncharacterized protein</fullName>
    </submittedName>
</protein>
<dbReference type="EMBL" id="BAABCM010000001">
    <property type="protein sequence ID" value="GAA3791257.1"/>
    <property type="molecule type" value="Genomic_DNA"/>
</dbReference>
<comment type="caution">
    <text evidence="2">The sequence shown here is derived from an EMBL/GenBank/DDBJ whole genome shotgun (WGS) entry which is preliminary data.</text>
</comment>
<feature type="region of interest" description="Disordered" evidence="1">
    <location>
        <begin position="26"/>
        <end position="57"/>
    </location>
</feature>
<reference evidence="3" key="1">
    <citation type="journal article" date="2019" name="Int. J. Syst. Evol. Microbiol.">
        <title>The Global Catalogue of Microorganisms (GCM) 10K type strain sequencing project: providing services to taxonomists for standard genome sequencing and annotation.</title>
        <authorList>
            <consortium name="The Broad Institute Genomics Platform"/>
            <consortium name="The Broad Institute Genome Sequencing Center for Infectious Disease"/>
            <person name="Wu L."/>
            <person name="Ma J."/>
        </authorList>
    </citation>
    <scope>NUCLEOTIDE SEQUENCE [LARGE SCALE GENOMIC DNA]</scope>
    <source>
        <strain evidence="3">JCM 17017</strain>
    </source>
</reference>
<keyword evidence="3" id="KW-1185">Reference proteome</keyword>
<proteinExistence type="predicted"/>
<evidence type="ECO:0000313" key="3">
    <source>
        <dbReference type="Proteomes" id="UP001501624"/>
    </source>
</evidence>
<organism evidence="2 3">
    <name type="scientific">Amycolatopsis tucumanensis</name>
    <dbReference type="NCBI Taxonomy" id="401106"/>
    <lineage>
        <taxon>Bacteria</taxon>
        <taxon>Bacillati</taxon>
        <taxon>Actinomycetota</taxon>
        <taxon>Actinomycetes</taxon>
        <taxon>Pseudonocardiales</taxon>
        <taxon>Pseudonocardiaceae</taxon>
        <taxon>Amycolatopsis</taxon>
    </lineage>
</organism>
<dbReference type="Proteomes" id="UP001501624">
    <property type="component" value="Unassembled WGS sequence"/>
</dbReference>
<feature type="compositionally biased region" description="Polar residues" evidence="1">
    <location>
        <begin position="40"/>
        <end position="49"/>
    </location>
</feature>
<accession>A0ABP7HCV5</accession>
<sequence length="103" mass="11495">MAEWPTFPGSNSQWDMTVFSAPLKAAAGAEAPHRRDRLTSRSLKPSRTSPRGERRSLGRRFEFDNITKAATGSAFPKTSGMWTEFTDHEFGTLETFPRADSIS</sequence>
<evidence type="ECO:0000313" key="2">
    <source>
        <dbReference type="EMBL" id="GAA3791257.1"/>
    </source>
</evidence>
<gene>
    <name evidence="2" type="ORF">GCM10022380_04730</name>
</gene>
<evidence type="ECO:0000256" key="1">
    <source>
        <dbReference type="SAM" id="MobiDB-lite"/>
    </source>
</evidence>
<name>A0ABP7HCV5_9PSEU</name>